<dbReference type="Proteomes" id="UP000054359">
    <property type="component" value="Unassembled WGS sequence"/>
</dbReference>
<accession>A0A087UKG7</accession>
<evidence type="ECO:0008006" key="3">
    <source>
        <dbReference type="Google" id="ProtNLM"/>
    </source>
</evidence>
<organism evidence="1 2">
    <name type="scientific">Stegodyphus mimosarum</name>
    <name type="common">African social velvet spider</name>
    <dbReference type="NCBI Taxonomy" id="407821"/>
    <lineage>
        <taxon>Eukaryota</taxon>
        <taxon>Metazoa</taxon>
        <taxon>Ecdysozoa</taxon>
        <taxon>Arthropoda</taxon>
        <taxon>Chelicerata</taxon>
        <taxon>Arachnida</taxon>
        <taxon>Araneae</taxon>
        <taxon>Araneomorphae</taxon>
        <taxon>Entelegynae</taxon>
        <taxon>Eresoidea</taxon>
        <taxon>Eresidae</taxon>
        <taxon>Stegodyphus</taxon>
    </lineage>
</organism>
<proteinExistence type="predicted"/>
<sequence length="43" mass="4808">MMSGVVLNLAPYTVTTDLTPSECLQRCKDDRRCRSVGVDYKKG</sequence>
<keyword evidence="2" id="KW-1185">Reference proteome</keyword>
<gene>
    <name evidence="1" type="ORF">X975_13389</name>
</gene>
<name>A0A087UKG7_STEMI</name>
<dbReference type="EMBL" id="KK120242">
    <property type="protein sequence ID" value="KFM77856.1"/>
    <property type="molecule type" value="Genomic_DNA"/>
</dbReference>
<evidence type="ECO:0000313" key="1">
    <source>
        <dbReference type="EMBL" id="KFM77856.1"/>
    </source>
</evidence>
<reference evidence="1 2" key="1">
    <citation type="submission" date="2013-11" db="EMBL/GenBank/DDBJ databases">
        <title>Genome sequencing of Stegodyphus mimosarum.</title>
        <authorList>
            <person name="Bechsgaard J."/>
        </authorList>
    </citation>
    <scope>NUCLEOTIDE SEQUENCE [LARGE SCALE GENOMIC DNA]</scope>
</reference>
<dbReference type="AlphaFoldDB" id="A0A087UKG7"/>
<protein>
    <recommendedName>
        <fullName evidence="3">Apple domain-containing protein</fullName>
    </recommendedName>
</protein>
<evidence type="ECO:0000313" key="2">
    <source>
        <dbReference type="Proteomes" id="UP000054359"/>
    </source>
</evidence>
<feature type="non-terminal residue" evidence="1">
    <location>
        <position position="43"/>
    </location>
</feature>